<keyword evidence="2" id="KW-1185">Reference proteome</keyword>
<evidence type="ECO:0000313" key="1">
    <source>
        <dbReference type="EMBL" id="KAF9336890.1"/>
    </source>
</evidence>
<dbReference type="EMBL" id="JAAAUY010000043">
    <property type="protein sequence ID" value="KAF9336890.1"/>
    <property type="molecule type" value="Genomic_DNA"/>
</dbReference>
<reference evidence="1" key="1">
    <citation type="journal article" date="2020" name="Fungal Divers.">
        <title>Resolving the Mortierellaceae phylogeny through synthesis of multi-gene phylogenetics and phylogenomics.</title>
        <authorList>
            <person name="Vandepol N."/>
            <person name="Liber J."/>
            <person name="Desiro A."/>
            <person name="Na H."/>
            <person name="Kennedy M."/>
            <person name="Barry K."/>
            <person name="Grigoriev I.V."/>
            <person name="Miller A.N."/>
            <person name="O'Donnell K."/>
            <person name="Stajich J.E."/>
            <person name="Bonito G."/>
        </authorList>
    </citation>
    <scope>NUCLEOTIDE SEQUENCE</scope>
    <source>
        <strain evidence="1">NVP1</strain>
    </source>
</reference>
<sequence length="751" mass="84967">MLLHWPIDYLSYLKHFQSQTNMSYSLLVDLDWSVPLTPKLKQYFDGHDLASEYDTRSPTLLYDFDAQGDDPSGRKVSHNTVGHLSIDIHRELSWTLCCRILDQIKSIAIPLSDVDRYLDVAHQMISLQSITFRMDEVDDTHDWHGAEERLDAAVMEKLALAKTKRLEDLESAVEFVQLHTLLFPGTLAHVECPTHFANVGLAEQVCPYSFYRRMVGAIKVRNLPTELMDKNWKEFTVNVENTDLSQVQIMYVFGRETDWYYPLQATPFLHLCTALKVYMMISLRPDSFKWAVKKDSKTVLPPLEIVDIQAVKEPFGSELEDVGQGFGKTLKAIKAAAGTLQLENNVQTISIGRGCDMPLLRVLSVRVVSERLVLDPSLLSHYRELRCLDLSDNLRSYDVREIQSTKLLKTLVLGSHGSFNQSFLPSVHRTLDTNLMDTLTLLETLDLSVEFALHSQFRMLQSTPSLKQPYLTILSNMPALERVLTDANFTLPPGASQSAGSSGFLLPQELDKIPIKELGEILLQIQCLKDSIAHPHEAPQHGGIDRGIPSEAQQLLRRMDDLRMRQWGYTSPKFMHQQQIYDKKSSELHGLVAASPVLKRVHDTLMAARVRYYEKQATKDAITAVFQSEHPDRLVEPSLKTLELNGRWVISDDVLETMLGQVFVNVESVDLFGCEGFGTRTWIRATAATPFLKSASVNRVLEVETAADFGLQSHAPRGTFGRALFETETRKRLDYTFVEGSYSFAEGADVE</sequence>
<gene>
    <name evidence="1" type="ORF">BG006_006998</name>
</gene>
<dbReference type="Proteomes" id="UP000696485">
    <property type="component" value="Unassembled WGS sequence"/>
</dbReference>
<accession>A0A9P5SV32</accession>
<comment type="caution">
    <text evidence="1">The sequence shown here is derived from an EMBL/GenBank/DDBJ whole genome shotgun (WGS) entry which is preliminary data.</text>
</comment>
<dbReference type="SUPFAM" id="SSF52047">
    <property type="entry name" value="RNI-like"/>
    <property type="match status" value="1"/>
</dbReference>
<organism evidence="1 2">
    <name type="scientific">Podila minutissima</name>
    <dbReference type="NCBI Taxonomy" id="64525"/>
    <lineage>
        <taxon>Eukaryota</taxon>
        <taxon>Fungi</taxon>
        <taxon>Fungi incertae sedis</taxon>
        <taxon>Mucoromycota</taxon>
        <taxon>Mortierellomycotina</taxon>
        <taxon>Mortierellomycetes</taxon>
        <taxon>Mortierellales</taxon>
        <taxon>Mortierellaceae</taxon>
        <taxon>Podila</taxon>
    </lineage>
</organism>
<dbReference type="AlphaFoldDB" id="A0A9P5SV32"/>
<proteinExistence type="predicted"/>
<protein>
    <submittedName>
        <fullName evidence="1">Uncharacterized protein</fullName>
    </submittedName>
</protein>
<name>A0A9P5SV32_9FUNG</name>
<evidence type="ECO:0000313" key="2">
    <source>
        <dbReference type="Proteomes" id="UP000696485"/>
    </source>
</evidence>